<name>A0A8H5FWW1_9AGAR</name>
<dbReference type="Gene3D" id="1.20.1280.50">
    <property type="match status" value="1"/>
</dbReference>
<evidence type="ECO:0000313" key="3">
    <source>
        <dbReference type="Proteomes" id="UP000559027"/>
    </source>
</evidence>
<reference evidence="2 3" key="1">
    <citation type="journal article" date="2020" name="ISME J.">
        <title>Uncovering the hidden diversity of litter-decomposition mechanisms in mushroom-forming fungi.</title>
        <authorList>
            <person name="Floudas D."/>
            <person name="Bentzer J."/>
            <person name="Ahren D."/>
            <person name="Johansson T."/>
            <person name="Persson P."/>
            <person name="Tunlid A."/>
        </authorList>
    </citation>
    <scope>NUCLEOTIDE SEQUENCE [LARGE SCALE GENOMIC DNA]</scope>
    <source>
        <strain evidence="2 3">CBS 146.42</strain>
    </source>
</reference>
<dbReference type="AlphaFoldDB" id="A0A8H5FWW1"/>
<proteinExistence type="predicted"/>
<dbReference type="OrthoDB" id="3006100at2759"/>
<dbReference type="Proteomes" id="UP000559027">
    <property type="component" value="Unassembled WGS sequence"/>
</dbReference>
<sequence length="550" mass="62769">MTTSFRQREAIALNGELQGIDDAMADLVRKRADVCFRINGVCATTSVFAPELLATIFQHVCFLPSEPKDHDPHSPIILASVSRCWRQVVRSTPSLWTSLGISFWDSEYISADAVKLLRTYFEKSASLPVSLRLNLPRATREGRDVPEPPSGPRQSPPSDGRRMPPPGPRRRPGLHDVGIKDVFEFIAIQNPAKLRALFIDELPLPWLIVYIWGSPYDGLNNFTLPSLERLHVIMPDIRPVNWPSSRTIPSSTIPRLTHLVLEQKLPLGLEFPYHQLTTLELDEVPINDCFRVIRSCTNVVNCYCRRPRHPPDNSPGPLTAPIRLSHVKTFAWTFGFQRWDEMLLQCISLPALEVFICEDQRPDSIVGLENKQYNELSWRNLQSMFLHQSPNLRVFKSLAIDPLHWDTRSLASDLPQTIQELHLRYVNANVANSFMSALTPKPGSSDSPVPFPHLKYLNIEIENIYWIKELVLDFVRARRSQDLQALDLQARLERLDLRRGRMGRTGGQMDIAKNLVTQFQEFVDDGLFLVTAIRSGGHMKWSRTRKDVIV</sequence>
<evidence type="ECO:0008006" key="4">
    <source>
        <dbReference type="Google" id="ProtNLM"/>
    </source>
</evidence>
<comment type="caution">
    <text evidence="2">The sequence shown here is derived from an EMBL/GenBank/DDBJ whole genome shotgun (WGS) entry which is preliminary data.</text>
</comment>
<evidence type="ECO:0000256" key="1">
    <source>
        <dbReference type="SAM" id="MobiDB-lite"/>
    </source>
</evidence>
<gene>
    <name evidence="2" type="ORF">D9756_007669</name>
</gene>
<accession>A0A8H5FWW1</accession>
<protein>
    <recommendedName>
        <fullName evidence="4">F-box domain-containing protein</fullName>
    </recommendedName>
</protein>
<evidence type="ECO:0000313" key="2">
    <source>
        <dbReference type="EMBL" id="KAF5351929.1"/>
    </source>
</evidence>
<organism evidence="2 3">
    <name type="scientific">Leucocoprinus leucothites</name>
    <dbReference type="NCBI Taxonomy" id="201217"/>
    <lineage>
        <taxon>Eukaryota</taxon>
        <taxon>Fungi</taxon>
        <taxon>Dikarya</taxon>
        <taxon>Basidiomycota</taxon>
        <taxon>Agaricomycotina</taxon>
        <taxon>Agaricomycetes</taxon>
        <taxon>Agaricomycetidae</taxon>
        <taxon>Agaricales</taxon>
        <taxon>Agaricineae</taxon>
        <taxon>Agaricaceae</taxon>
        <taxon>Leucocoprinus</taxon>
    </lineage>
</organism>
<keyword evidence="3" id="KW-1185">Reference proteome</keyword>
<feature type="region of interest" description="Disordered" evidence="1">
    <location>
        <begin position="138"/>
        <end position="173"/>
    </location>
</feature>
<dbReference type="EMBL" id="JAACJO010000012">
    <property type="protein sequence ID" value="KAF5351929.1"/>
    <property type="molecule type" value="Genomic_DNA"/>
</dbReference>